<evidence type="ECO:0000259" key="5">
    <source>
        <dbReference type="PROSITE" id="PS51634"/>
    </source>
</evidence>
<dbReference type="Pfam" id="PF03638">
    <property type="entry name" value="TCR"/>
    <property type="match status" value="2"/>
</dbReference>
<evidence type="ECO:0000256" key="4">
    <source>
        <dbReference type="SAM" id="MobiDB-lite"/>
    </source>
</evidence>
<feature type="compositionally biased region" description="Basic and acidic residues" evidence="4">
    <location>
        <begin position="58"/>
        <end position="67"/>
    </location>
</feature>
<dbReference type="EMBL" id="JAGRRH010000015">
    <property type="protein sequence ID" value="KAG7355689.1"/>
    <property type="molecule type" value="Genomic_DNA"/>
</dbReference>
<dbReference type="PANTHER" id="PTHR12446">
    <property type="entry name" value="TESMIN/TSO1-RELATED"/>
    <property type="match status" value="1"/>
</dbReference>
<feature type="region of interest" description="Disordered" evidence="4">
    <location>
        <begin position="224"/>
        <end position="263"/>
    </location>
</feature>
<proteinExistence type="inferred from homology"/>
<reference evidence="6" key="1">
    <citation type="journal article" date="2021" name="Sci. Rep.">
        <title>Diploid genomic architecture of Nitzschia inconspicua, an elite biomass production diatom.</title>
        <authorList>
            <person name="Oliver A."/>
            <person name="Podell S."/>
            <person name="Pinowska A."/>
            <person name="Traller J.C."/>
            <person name="Smith S.R."/>
            <person name="McClure R."/>
            <person name="Beliaev A."/>
            <person name="Bohutskyi P."/>
            <person name="Hill E.A."/>
            <person name="Rabines A."/>
            <person name="Zheng H."/>
            <person name="Allen L.Z."/>
            <person name="Kuo A."/>
            <person name="Grigoriev I.V."/>
            <person name="Allen A.E."/>
            <person name="Hazlebeck D."/>
            <person name="Allen E.E."/>
        </authorList>
    </citation>
    <scope>NUCLEOTIDE SEQUENCE</scope>
    <source>
        <strain evidence="6">Hildebrandi</strain>
    </source>
</reference>
<sequence length="445" mass="49122">MESVSSCSPGVSSSSASAAGTSFVQEPSAIKAHRVNPEERRLEATNSIAFGTGSMPHTTDERRDDTYLHAPGGGRTRWSNVIKTFPPSNTTTRYKEQNQHMASYESYYTMAPVPWSQELAPSDHWRSHGDRAAAPRTSFIPYRFATGMFRSSTDYDHTSIPWQHSNSFFSRPEGFNNYEQQTRQKIAVRHPAAVFEKQKSVLIDVSRHKSTVVIPRNVLIPKELRQNDTNTDSPTEGSIGKRSTDASNRSESSPIPKRSKGEQMEGHFDKLDLLCSATLELGPLQENPSGCSCPKSKCVALYCDCFKAGRRCNPSSCSCLNCKNTVEESGPDGARSKAIQAILTRNPRAFTNPGNSSANKLPPGEQACNCIRSRCLKLYCTCFQKRKACDPSICTCVGCLNTEDDSSGMRQIAIETTLEKRPDAFKQKSKTKILGAGCACKNNQW</sequence>
<dbReference type="PROSITE" id="PS51634">
    <property type="entry name" value="CRC"/>
    <property type="match status" value="1"/>
</dbReference>
<feature type="compositionally biased region" description="Polar residues" evidence="4">
    <location>
        <begin position="227"/>
        <end position="236"/>
    </location>
</feature>
<feature type="region of interest" description="Disordered" evidence="4">
    <location>
        <begin position="1"/>
        <end position="73"/>
    </location>
</feature>
<dbReference type="Proteomes" id="UP000693970">
    <property type="component" value="Unassembled WGS sequence"/>
</dbReference>
<keyword evidence="3" id="KW-0539">Nucleus</keyword>
<evidence type="ECO:0000256" key="3">
    <source>
        <dbReference type="ARBA" id="ARBA00023242"/>
    </source>
</evidence>
<evidence type="ECO:0000256" key="2">
    <source>
        <dbReference type="ARBA" id="ARBA00007267"/>
    </source>
</evidence>
<dbReference type="GO" id="GO:0005634">
    <property type="term" value="C:nucleus"/>
    <property type="evidence" value="ECO:0007669"/>
    <property type="project" value="UniProtKB-SubCell"/>
</dbReference>
<dbReference type="OrthoDB" id="47097at2759"/>
<comment type="caution">
    <text evidence="6">The sequence shown here is derived from an EMBL/GenBank/DDBJ whole genome shotgun (WGS) entry which is preliminary data.</text>
</comment>
<protein>
    <submittedName>
        <fullName evidence="6">Tesmin/TSO1-like CXC domain protein</fullName>
    </submittedName>
</protein>
<keyword evidence="7" id="KW-1185">Reference proteome</keyword>
<dbReference type="InterPro" id="IPR005172">
    <property type="entry name" value="CRC"/>
</dbReference>
<feature type="domain" description="CRC" evidence="5">
    <location>
        <begin position="287"/>
        <end position="404"/>
    </location>
</feature>
<feature type="compositionally biased region" description="Low complexity" evidence="4">
    <location>
        <begin position="1"/>
        <end position="22"/>
    </location>
</feature>
<evidence type="ECO:0000313" key="6">
    <source>
        <dbReference type="EMBL" id="KAG7355689.1"/>
    </source>
</evidence>
<accession>A0A9K3L5E9</accession>
<evidence type="ECO:0000256" key="1">
    <source>
        <dbReference type="ARBA" id="ARBA00004123"/>
    </source>
</evidence>
<comment type="subcellular location">
    <subcellularLocation>
        <location evidence="1">Nucleus</location>
    </subcellularLocation>
</comment>
<evidence type="ECO:0000313" key="7">
    <source>
        <dbReference type="Proteomes" id="UP000693970"/>
    </source>
</evidence>
<dbReference type="InterPro" id="IPR033467">
    <property type="entry name" value="Tesmin/TSO1-like_CXC"/>
</dbReference>
<dbReference type="PANTHER" id="PTHR12446:SF34">
    <property type="entry name" value="PROTEIN LIN-54 HOMOLOG"/>
    <property type="match status" value="1"/>
</dbReference>
<dbReference type="GO" id="GO:0006355">
    <property type="term" value="P:regulation of DNA-templated transcription"/>
    <property type="evidence" value="ECO:0007669"/>
    <property type="project" value="TreeGrafter"/>
</dbReference>
<name>A0A9K3L5E9_9STRA</name>
<comment type="similarity">
    <text evidence="2">Belongs to the lin-54 family.</text>
</comment>
<dbReference type="InterPro" id="IPR028307">
    <property type="entry name" value="Lin-54_fam"/>
</dbReference>
<dbReference type="AlphaFoldDB" id="A0A9K3L5E9"/>
<organism evidence="6 7">
    <name type="scientific">Nitzschia inconspicua</name>
    <dbReference type="NCBI Taxonomy" id="303405"/>
    <lineage>
        <taxon>Eukaryota</taxon>
        <taxon>Sar</taxon>
        <taxon>Stramenopiles</taxon>
        <taxon>Ochrophyta</taxon>
        <taxon>Bacillariophyta</taxon>
        <taxon>Bacillariophyceae</taxon>
        <taxon>Bacillariophycidae</taxon>
        <taxon>Bacillariales</taxon>
        <taxon>Bacillariaceae</taxon>
        <taxon>Nitzschia</taxon>
    </lineage>
</organism>
<dbReference type="SMART" id="SM01114">
    <property type="entry name" value="CXC"/>
    <property type="match status" value="2"/>
</dbReference>
<reference evidence="6" key="2">
    <citation type="submission" date="2021-04" db="EMBL/GenBank/DDBJ databases">
        <authorList>
            <person name="Podell S."/>
        </authorList>
    </citation>
    <scope>NUCLEOTIDE SEQUENCE</scope>
    <source>
        <strain evidence="6">Hildebrandi</strain>
    </source>
</reference>
<gene>
    <name evidence="6" type="ORF">IV203_000375</name>
</gene>